<evidence type="ECO:0000313" key="3">
    <source>
        <dbReference type="Proteomes" id="UP001341840"/>
    </source>
</evidence>
<dbReference type="EMBL" id="JASCZI010092019">
    <property type="protein sequence ID" value="MED6151708.1"/>
    <property type="molecule type" value="Genomic_DNA"/>
</dbReference>
<proteinExistence type="predicted"/>
<accession>A0ABU6TVJ9</accession>
<feature type="compositionally biased region" description="Polar residues" evidence="1">
    <location>
        <begin position="115"/>
        <end position="129"/>
    </location>
</feature>
<keyword evidence="3" id="KW-1185">Reference proteome</keyword>
<sequence>MSTRRGASSIPWATHSSSPTNSIVSSATSQPTRQRDLPHGDNNSVGPRPRSQTDRVRSETELPKRIYGSSSRMARGYDTNEDKLVDTPLLDISEPPRDERIAIVSLPSRHIADSQGPTDPRGSSVSISKGSLKYGATLLPKIDEDFPSHG</sequence>
<reference evidence="2 3" key="1">
    <citation type="journal article" date="2023" name="Plants (Basel)">
        <title>Bridging the Gap: Combining Genomics and Transcriptomics Approaches to Understand Stylosanthes scabra, an Orphan Legume from the Brazilian Caatinga.</title>
        <authorList>
            <person name="Ferreira-Neto J.R.C."/>
            <person name="da Silva M.D."/>
            <person name="Binneck E."/>
            <person name="de Melo N.F."/>
            <person name="da Silva R.H."/>
            <person name="de Melo A.L.T.M."/>
            <person name="Pandolfi V."/>
            <person name="Bustamante F.O."/>
            <person name="Brasileiro-Vidal A.C."/>
            <person name="Benko-Iseppon A.M."/>
        </authorList>
    </citation>
    <scope>NUCLEOTIDE SEQUENCE [LARGE SCALE GENOMIC DNA]</scope>
    <source>
        <tissue evidence="2">Leaves</tissue>
    </source>
</reference>
<evidence type="ECO:0000313" key="2">
    <source>
        <dbReference type="EMBL" id="MED6151708.1"/>
    </source>
</evidence>
<feature type="compositionally biased region" description="Basic and acidic residues" evidence="1">
    <location>
        <begin position="51"/>
        <end position="64"/>
    </location>
</feature>
<gene>
    <name evidence="2" type="ORF">PIB30_084974</name>
</gene>
<evidence type="ECO:0000256" key="1">
    <source>
        <dbReference type="SAM" id="MobiDB-lite"/>
    </source>
</evidence>
<organism evidence="2 3">
    <name type="scientific">Stylosanthes scabra</name>
    <dbReference type="NCBI Taxonomy" id="79078"/>
    <lineage>
        <taxon>Eukaryota</taxon>
        <taxon>Viridiplantae</taxon>
        <taxon>Streptophyta</taxon>
        <taxon>Embryophyta</taxon>
        <taxon>Tracheophyta</taxon>
        <taxon>Spermatophyta</taxon>
        <taxon>Magnoliopsida</taxon>
        <taxon>eudicotyledons</taxon>
        <taxon>Gunneridae</taxon>
        <taxon>Pentapetalae</taxon>
        <taxon>rosids</taxon>
        <taxon>fabids</taxon>
        <taxon>Fabales</taxon>
        <taxon>Fabaceae</taxon>
        <taxon>Papilionoideae</taxon>
        <taxon>50 kb inversion clade</taxon>
        <taxon>dalbergioids sensu lato</taxon>
        <taxon>Dalbergieae</taxon>
        <taxon>Pterocarpus clade</taxon>
        <taxon>Stylosanthes</taxon>
    </lineage>
</organism>
<feature type="compositionally biased region" description="Polar residues" evidence="1">
    <location>
        <begin position="14"/>
        <end position="32"/>
    </location>
</feature>
<feature type="region of interest" description="Disordered" evidence="1">
    <location>
        <begin position="108"/>
        <end position="130"/>
    </location>
</feature>
<feature type="region of interest" description="Disordered" evidence="1">
    <location>
        <begin position="1"/>
        <end position="80"/>
    </location>
</feature>
<name>A0ABU6TVJ9_9FABA</name>
<dbReference type="Proteomes" id="UP001341840">
    <property type="component" value="Unassembled WGS sequence"/>
</dbReference>
<comment type="caution">
    <text evidence="2">The sequence shown here is derived from an EMBL/GenBank/DDBJ whole genome shotgun (WGS) entry which is preliminary data.</text>
</comment>
<protein>
    <submittedName>
        <fullName evidence="2">Uncharacterized protein</fullName>
    </submittedName>
</protein>